<dbReference type="InterPro" id="IPR029066">
    <property type="entry name" value="PLP-binding_barrel"/>
</dbReference>
<keyword evidence="7" id="KW-1185">Reference proteome</keyword>
<name>H0HPT3_9HYPH</name>
<dbReference type="Pfam" id="PF01168">
    <property type="entry name" value="Ala_racemase_N"/>
    <property type="match status" value="1"/>
</dbReference>
<comment type="cofactor">
    <cofactor evidence="1">
        <name>pyridoxal 5'-phosphate</name>
        <dbReference type="ChEBI" id="CHEBI:597326"/>
    </cofactor>
</comment>
<dbReference type="Proteomes" id="UP000003250">
    <property type="component" value="Unassembled WGS sequence"/>
</dbReference>
<dbReference type="SUPFAM" id="SSF51419">
    <property type="entry name" value="PLP-binding barrel"/>
    <property type="match status" value="1"/>
</dbReference>
<evidence type="ECO:0000256" key="2">
    <source>
        <dbReference type="ARBA" id="ARBA00022898"/>
    </source>
</evidence>
<dbReference type="EMBL" id="AHAM01000075">
    <property type="protein sequence ID" value="EHK57266.1"/>
    <property type="molecule type" value="Genomic_DNA"/>
</dbReference>
<dbReference type="PANTHER" id="PTHR30511:SF3">
    <property type="entry name" value="LYSINE RACEMASE"/>
    <property type="match status" value="1"/>
</dbReference>
<dbReference type="CDD" id="cd06815">
    <property type="entry name" value="PLPDE_III_AR_like_1"/>
    <property type="match status" value="1"/>
</dbReference>
<organism evidence="6 7">
    <name type="scientific">Mesorhizobium alhagi CCNWXJ12-2</name>
    <dbReference type="NCBI Taxonomy" id="1107882"/>
    <lineage>
        <taxon>Bacteria</taxon>
        <taxon>Pseudomonadati</taxon>
        <taxon>Pseudomonadota</taxon>
        <taxon>Alphaproteobacteria</taxon>
        <taxon>Hyphomicrobiales</taxon>
        <taxon>Phyllobacteriaceae</taxon>
        <taxon>Allomesorhizobium</taxon>
    </lineage>
</organism>
<dbReference type="GO" id="GO:0008784">
    <property type="term" value="F:alanine racemase activity"/>
    <property type="evidence" value="ECO:0007669"/>
    <property type="project" value="TreeGrafter"/>
</dbReference>
<evidence type="ECO:0000259" key="5">
    <source>
        <dbReference type="Pfam" id="PF01168"/>
    </source>
</evidence>
<dbReference type="GO" id="GO:0005829">
    <property type="term" value="C:cytosol"/>
    <property type="evidence" value="ECO:0007669"/>
    <property type="project" value="TreeGrafter"/>
</dbReference>
<evidence type="ECO:0000256" key="4">
    <source>
        <dbReference type="PROSITE-ProRule" id="PRU00742"/>
    </source>
</evidence>
<sequence length="607" mass="65379">MGPQVAIDLGRIERNARRIVERCAQSGIKVFGVTKGTCGMPQVARAMLRGGVAGIAESRFENIRRLHESGIDCPIMLLRSPPISRVEEVVRTVDISLQSELAIIGEISRIAERLGRIHDVIVMVDLGDLREGIWPNDLLPTVEKILEMKGVRIAGIGTNLTCFGAIVPTKENLGQLVAHAYKIERLAGITLDWVSGGNSSSLPLLLDGGLPAGINNLRVGEAILQGGIETFRDEPWPGLEYDAFRLAGELIEVKLKPSMPIGESGFDAFGNRPLFVDEGDRLRGIANIGREDVIVESLTPINKGVRVLGASSDHLVLDVTEADPPLAVGDRVSFRMGYGALLTTMTSEYVEKAPMHDIADIPGRKMVSIIAEPQSAPILARHDIGSRFEAMDYDVVELADASRPPAGLIRLHSGKDRRAAYQALAAAARSTHSLGLIWIDSIAALMPEAGEDEEMAETSVLSRVLGLGGRQDALQPQLSPENVVLVGLREAHPTEAKILKETRVSVFTMAEIDGSGMRDVMREAIRIASSGTSGFHVSYSPTATEMPEWAPGAGGITVRETHQAMEAIALSGRMVSMDISSVAAELDPRIGHETVNFVMSAFGKRIL</sequence>
<dbReference type="AlphaFoldDB" id="H0HPT3"/>
<keyword evidence="2" id="KW-0663">Pyridoxal phosphate</keyword>
<evidence type="ECO:0000256" key="1">
    <source>
        <dbReference type="ARBA" id="ARBA00001933"/>
    </source>
</evidence>
<reference evidence="6 7" key="1">
    <citation type="journal article" date="2012" name="J. Bacteriol.">
        <title>Draft Genome Sequence of Mesorhizobium alhagi CCNWXJ12-2T, a Novel Salt-Resistant Species Isolated from the Desert of Northwestern China.</title>
        <authorList>
            <person name="Zhou M."/>
            <person name="Chen W."/>
            <person name="Chen H."/>
            <person name="Wei G."/>
        </authorList>
    </citation>
    <scope>NUCLEOTIDE SEQUENCE [LARGE SCALE GENOMIC DNA]</scope>
    <source>
        <strain evidence="6 7">CCNWXJ12-2</strain>
    </source>
</reference>
<dbReference type="GO" id="GO:0046872">
    <property type="term" value="F:metal ion binding"/>
    <property type="evidence" value="ECO:0007669"/>
    <property type="project" value="InterPro"/>
</dbReference>
<feature type="domain" description="Alanine racemase N-terminal" evidence="5">
    <location>
        <begin position="7"/>
        <end position="223"/>
    </location>
</feature>
<accession>H0HPT3</accession>
<dbReference type="PROSITE" id="PS51409">
    <property type="entry name" value="ARGINASE_2"/>
    <property type="match status" value="1"/>
</dbReference>
<comment type="similarity">
    <text evidence="4">Belongs to the arginase family.</text>
</comment>
<dbReference type="RefSeq" id="WP_008835794.1">
    <property type="nucleotide sequence ID" value="NZ_AHAM01000075.1"/>
</dbReference>
<dbReference type="PANTHER" id="PTHR30511">
    <property type="entry name" value="ALANINE RACEMASE"/>
    <property type="match status" value="1"/>
</dbReference>
<evidence type="ECO:0000313" key="6">
    <source>
        <dbReference type="EMBL" id="EHK57266.1"/>
    </source>
</evidence>
<dbReference type="Gene3D" id="3.40.800.10">
    <property type="entry name" value="Ureohydrolase domain"/>
    <property type="match status" value="1"/>
</dbReference>
<dbReference type="GO" id="GO:0030170">
    <property type="term" value="F:pyridoxal phosphate binding"/>
    <property type="evidence" value="ECO:0007669"/>
    <property type="project" value="TreeGrafter"/>
</dbReference>
<dbReference type="PATRIC" id="fig|1107882.3.peg.2129"/>
<dbReference type="Gene3D" id="3.20.20.10">
    <property type="entry name" value="Alanine racemase"/>
    <property type="match status" value="1"/>
</dbReference>
<keyword evidence="3" id="KW-0413">Isomerase</keyword>
<dbReference type="InterPro" id="IPR001608">
    <property type="entry name" value="Ala_racemase_N"/>
</dbReference>
<gene>
    <name evidence="6" type="ORF">MAXJ12_10817</name>
</gene>
<dbReference type="InterPro" id="IPR023696">
    <property type="entry name" value="Ureohydrolase_dom_sf"/>
</dbReference>
<dbReference type="InterPro" id="IPR000821">
    <property type="entry name" value="Ala_racemase"/>
</dbReference>
<dbReference type="GO" id="GO:0016813">
    <property type="term" value="F:hydrolase activity, acting on carbon-nitrogen (but not peptide) bonds, in linear amidines"/>
    <property type="evidence" value="ECO:0007669"/>
    <property type="project" value="UniProtKB-ARBA"/>
</dbReference>
<protein>
    <submittedName>
        <fullName evidence="6">Alanine racemase domain-containing protein</fullName>
    </submittedName>
</protein>
<dbReference type="InterPro" id="IPR006035">
    <property type="entry name" value="Ureohydrolase"/>
</dbReference>
<dbReference type="OrthoDB" id="504078at2"/>
<dbReference type="Pfam" id="PF00491">
    <property type="entry name" value="Arginase"/>
    <property type="match status" value="1"/>
</dbReference>
<proteinExistence type="inferred from homology"/>
<evidence type="ECO:0000313" key="7">
    <source>
        <dbReference type="Proteomes" id="UP000003250"/>
    </source>
</evidence>
<evidence type="ECO:0000256" key="3">
    <source>
        <dbReference type="ARBA" id="ARBA00023235"/>
    </source>
</evidence>
<dbReference type="SUPFAM" id="SSF52768">
    <property type="entry name" value="Arginase/deacetylase"/>
    <property type="match status" value="1"/>
</dbReference>